<comment type="caution">
    <text evidence="1">The sequence shown here is derived from an EMBL/GenBank/DDBJ whole genome shotgun (WGS) entry which is preliminary data.</text>
</comment>
<gene>
    <name evidence="1" type="ORF">GCM10010502_67060</name>
</gene>
<dbReference type="EMBL" id="BMUB01000029">
    <property type="protein sequence ID" value="GGV03002.1"/>
    <property type="molecule type" value="Genomic_DNA"/>
</dbReference>
<accession>A0A8H9LXQ9</accession>
<organism evidence="1 2">
    <name type="scientific">Kitasatospora aureofaciens</name>
    <name type="common">Streptomyces aureofaciens</name>
    <dbReference type="NCBI Taxonomy" id="1894"/>
    <lineage>
        <taxon>Bacteria</taxon>
        <taxon>Bacillati</taxon>
        <taxon>Actinomycetota</taxon>
        <taxon>Actinomycetes</taxon>
        <taxon>Kitasatosporales</taxon>
        <taxon>Streptomycetaceae</taxon>
        <taxon>Kitasatospora</taxon>
    </lineage>
</organism>
<name>A0A8H9LXQ9_KITAU</name>
<protein>
    <submittedName>
        <fullName evidence="1">Uncharacterized protein</fullName>
    </submittedName>
</protein>
<evidence type="ECO:0000313" key="1">
    <source>
        <dbReference type="EMBL" id="GGV03002.1"/>
    </source>
</evidence>
<proteinExistence type="predicted"/>
<reference evidence="1" key="1">
    <citation type="journal article" date="2014" name="Int. J. Syst. Evol. Microbiol.">
        <title>Complete genome sequence of Corynebacterium casei LMG S-19264T (=DSM 44701T), isolated from a smear-ripened cheese.</title>
        <authorList>
            <consortium name="US DOE Joint Genome Institute (JGI-PGF)"/>
            <person name="Walter F."/>
            <person name="Albersmeier A."/>
            <person name="Kalinowski J."/>
            <person name="Ruckert C."/>
        </authorList>
    </citation>
    <scope>NUCLEOTIDE SEQUENCE</scope>
    <source>
        <strain evidence="1">JCM 4434</strain>
    </source>
</reference>
<evidence type="ECO:0000313" key="2">
    <source>
        <dbReference type="Proteomes" id="UP000610124"/>
    </source>
</evidence>
<dbReference type="AlphaFoldDB" id="A0A8H9LXQ9"/>
<dbReference type="Proteomes" id="UP000610124">
    <property type="component" value="Unassembled WGS sequence"/>
</dbReference>
<sequence length="165" mass="17843">MAAPVLDAFGKLPAPRSGPVGCHPVMRGSVAMISAEQVIHRAGDEGVMPLITLNEFFDGNDNEGSIAPNQWGYGRPALAELAERLRVIEQREDVAWVRVQLHPETMEMEELAGEAVAICTTAGESVRAAWIEGLEASGTIPELVDVYRDIPAVPHGATVWSVMWD</sequence>
<reference evidence="1" key="2">
    <citation type="submission" date="2020-09" db="EMBL/GenBank/DDBJ databases">
        <authorList>
            <person name="Sun Q."/>
            <person name="Ohkuma M."/>
        </authorList>
    </citation>
    <scope>NUCLEOTIDE SEQUENCE</scope>
    <source>
        <strain evidence="1">JCM 4434</strain>
    </source>
</reference>